<reference evidence="2" key="1">
    <citation type="submission" date="2020-02" db="EMBL/GenBank/DDBJ databases">
        <authorList>
            <person name="Meier V. D."/>
        </authorList>
    </citation>
    <scope>NUCLEOTIDE SEQUENCE</scope>
    <source>
        <strain evidence="2">AVDCRST_MAG73</strain>
    </source>
</reference>
<evidence type="ECO:0000313" key="2">
    <source>
        <dbReference type="EMBL" id="CAA9543262.1"/>
    </source>
</evidence>
<dbReference type="EMBL" id="CADCWE010000136">
    <property type="protein sequence ID" value="CAA9543262.1"/>
    <property type="molecule type" value="Genomic_DNA"/>
</dbReference>
<organism evidence="2">
    <name type="scientific">uncultured Thermomicrobiales bacterium</name>
    <dbReference type="NCBI Taxonomy" id="1645740"/>
    <lineage>
        <taxon>Bacteria</taxon>
        <taxon>Pseudomonadati</taxon>
        <taxon>Thermomicrobiota</taxon>
        <taxon>Thermomicrobia</taxon>
        <taxon>Thermomicrobiales</taxon>
        <taxon>environmental samples</taxon>
    </lineage>
</organism>
<proteinExistence type="predicted"/>
<protein>
    <submittedName>
        <fullName evidence="2">Uncharacterized protein</fullName>
    </submittedName>
</protein>
<feature type="compositionally biased region" description="Basic residues" evidence="1">
    <location>
        <begin position="9"/>
        <end position="40"/>
    </location>
</feature>
<accession>A0A6J4UBK3</accession>
<dbReference type="AlphaFoldDB" id="A0A6J4UBK3"/>
<gene>
    <name evidence="2" type="ORF">AVDCRST_MAG73-2156</name>
</gene>
<feature type="non-terminal residue" evidence="2">
    <location>
        <position position="58"/>
    </location>
</feature>
<sequence length="58" mass="6865">DRDLLQSRSLRKHRRALRPGARGLRRRSRPVPERRARRRRPDPGTGLRFRSTARPAGR</sequence>
<evidence type="ECO:0000256" key="1">
    <source>
        <dbReference type="SAM" id="MobiDB-lite"/>
    </source>
</evidence>
<feature type="region of interest" description="Disordered" evidence="1">
    <location>
        <begin position="1"/>
        <end position="58"/>
    </location>
</feature>
<feature type="non-terminal residue" evidence="2">
    <location>
        <position position="1"/>
    </location>
</feature>
<name>A0A6J4UBK3_9BACT</name>